<dbReference type="InterPro" id="IPR035090">
    <property type="entry name" value="Pyridoxal_P_attach_site"/>
</dbReference>
<evidence type="ECO:0000256" key="6">
    <source>
        <dbReference type="ARBA" id="ARBA00022898"/>
    </source>
</evidence>
<dbReference type="STRING" id="131310.A0A0N4ZLS9"/>
<evidence type="ECO:0000256" key="1">
    <source>
        <dbReference type="ARBA" id="ARBA00001933"/>
    </source>
</evidence>
<evidence type="ECO:0000256" key="3">
    <source>
        <dbReference type="ARBA" id="ARBA00022600"/>
    </source>
</evidence>
<evidence type="ECO:0000256" key="8">
    <source>
        <dbReference type="PIRSR" id="PIRSR000460-1"/>
    </source>
</evidence>
<comment type="catalytic activity">
    <reaction evidence="9">
        <text>[(1-&gt;4)-alpha-D-glucosyl](n) + phosphate = [(1-&gt;4)-alpha-D-glucosyl](n-1) + alpha-D-glucose 1-phosphate</text>
        <dbReference type="Rhea" id="RHEA:41732"/>
        <dbReference type="Rhea" id="RHEA-COMP:9584"/>
        <dbReference type="Rhea" id="RHEA-COMP:9586"/>
        <dbReference type="ChEBI" id="CHEBI:15444"/>
        <dbReference type="ChEBI" id="CHEBI:43474"/>
        <dbReference type="ChEBI" id="CHEBI:58601"/>
        <dbReference type="EC" id="2.4.1.1"/>
    </reaction>
</comment>
<dbReference type="GO" id="GO:0008184">
    <property type="term" value="F:glycogen phosphorylase activity"/>
    <property type="evidence" value="ECO:0007669"/>
    <property type="project" value="InterPro"/>
</dbReference>
<evidence type="ECO:0000313" key="11">
    <source>
        <dbReference type="WBParaSite" id="PTRK_0000945300.1"/>
    </source>
</evidence>
<keyword evidence="6 8" id="KW-0663">Pyridoxal phosphate</keyword>
<dbReference type="FunFam" id="3.40.50.2000:FF:000005">
    <property type="entry name" value="Alpha-1,4 glucan phosphorylase"/>
    <property type="match status" value="1"/>
</dbReference>
<dbReference type="EC" id="2.4.1.1" evidence="9"/>
<dbReference type="Gene3D" id="3.40.50.2000">
    <property type="entry name" value="Glycogen Phosphorylase B"/>
    <property type="match status" value="2"/>
</dbReference>
<comment type="cofactor">
    <cofactor evidence="1 9">
        <name>pyridoxal 5'-phosphate</name>
        <dbReference type="ChEBI" id="CHEBI:597326"/>
    </cofactor>
</comment>
<dbReference type="InterPro" id="IPR000811">
    <property type="entry name" value="Glyco_trans_35"/>
</dbReference>
<accession>A0A0N4ZLS9</accession>
<reference evidence="11" key="1">
    <citation type="submission" date="2017-02" db="UniProtKB">
        <authorList>
            <consortium name="WormBaseParasite"/>
        </authorList>
    </citation>
    <scope>IDENTIFICATION</scope>
</reference>
<dbReference type="FunFam" id="3.40.50.2000:FF:000149">
    <property type="entry name" value="Glycogen phosphorylase, muscle form"/>
    <property type="match status" value="1"/>
</dbReference>
<dbReference type="GO" id="GO:0030170">
    <property type="term" value="F:pyridoxal phosphate binding"/>
    <property type="evidence" value="ECO:0007669"/>
    <property type="project" value="InterPro"/>
</dbReference>
<dbReference type="CDD" id="cd04300">
    <property type="entry name" value="GT35_Glycogen_Phosphorylase"/>
    <property type="match status" value="1"/>
</dbReference>
<comment type="similarity">
    <text evidence="2 9">Belongs to the glycogen phosphorylase family.</text>
</comment>
<feature type="modified residue" description="N6-(pyridoxal phosphate)lysine" evidence="8">
    <location>
        <position position="682"/>
    </location>
</feature>
<dbReference type="GO" id="GO:0005737">
    <property type="term" value="C:cytoplasm"/>
    <property type="evidence" value="ECO:0007669"/>
    <property type="project" value="TreeGrafter"/>
</dbReference>
<keyword evidence="5 9" id="KW-0808">Transferase</keyword>
<dbReference type="SUPFAM" id="SSF53756">
    <property type="entry name" value="UDP-Glycosyltransferase/glycogen phosphorylase"/>
    <property type="match status" value="1"/>
</dbReference>
<evidence type="ECO:0000256" key="2">
    <source>
        <dbReference type="ARBA" id="ARBA00006047"/>
    </source>
</evidence>
<dbReference type="GO" id="GO:0005980">
    <property type="term" value="P:glycogen catabolic process"/>
    <property type="evidence" value="ECO:0007669"/>
    <property type="project" value="TreeGrafter"/>
</dbReference>
<dbReference type="NCBIfam" id="TIGR02093">
    <property type="entry name" value="P_ylase"/>
    <property type="match status" value="1"/>
</dbReference>
<keyword evidence="10" id="KW-1185">Reference proteome</keyword>
<evidence type="ECO:0000256" key="7">
    <source>
        <dbReference type="ARBA" id="ARBA00023277"/>
    </source>
</evidence>
<dbReference type="PIRSF" id="PIRSF000460">
    <property type="entry name" value="Pprylas_GlgP"/>
    <property type="match status" value="1"/>
</dbReference>
<evidence type="ECO:0000256" key="9">
    <source>
        <dbReference type="RuleBase" id="RU000587"/>
    </source>
</evidence>
<evidence type="ECO:0000256" key="4">
    <source>
        <dbReference type="ARBA" id="ARBA00022676"/>
    </source>
</evidence>
<dbReference type="AlphaFoldDB" id="A0A0N4ZLS9"/>
<dbReference type="Pfam" id="PF00343">
    <property type="entry name" value="Phosphorylase"/>
    <property type="match status" value="1"/>
</dbReference>
<evidence type="ECO:0000256" key="5">
    <source>
        <dbReference type="ARBA" id="ARBA00022679"/>
    </source>
</evidence>
<evidence type="ECO:0000313" key="10">
    <source>
        <dbReference type="Proteomes" id="UP000038045"/>
    </source>
</evidence>
<dbReference type="PROSITE" id="PS00102">
    <property type="entry name" value="PHOSPHORYLASE"/>
    <property type="match status" value="1"/>
</dbReference>
<name>A0A0N4ZLS9_PARTI</name>
<organism evidence="10 11">
    <name type="scientific">Parastrongyloides trichosuri</name>
    <name type="common">Possum-specific nematode worm</name>
    <dbReference type="NCBI Taxonomy" id="131310"/>
    <lineage>
        <taxon>Eukaryota</taxon>
        <taxon>Metazoa</taxon>
        <taxon>Ecdysozoa</taxon>
        <taxon>Nematoda</taxon>
        <taxon>Chromadorea</taxon>
        <taxon>Rhabditida</taxon>
        <taxon>Tylenchina</taxon>
        <taxon>Panagrolaimomorpha</taxon>
        <taxon>Strongyloidoidea</taxon>
        <taxon>Strongyloididae</taxon>
        <taxon>Parastrongyloides</taxon>
    </lineage>
</organism>
<keyword evidence="3" id="KW-0321">Glycogen metabolism</keyword>
<dbReference type="Proteomes" id="UP000038045">
    <property type="component" value="Unplaced"/>
</dbReference>
<comment type="function">
    <text evidence="9">Allosteric enzyme that catalyzes the rate-limiting step in glycogen catabolism, the phosphorolytic cleavage of glycogen to produce glucose-1-phosphate, and plays a central role in maintaining cellular and organismal glucose homeostasis.</text>
</comment>
<dbReference type="PANTHER" id="PTHR11468:SF13">
    <property type="entry name" value="GLYCOGEN PHOSPHORYLASE"/>
    <property type="match status" value="1"/>
</dbReference>
<keyword evidence="4 9" id="KW-0328">Glycosyltransferase</keyword>
<sequence length="844" mass="97365">MMTDQEKRKQISVHGVAEVENVSNIKNAFNRHLHFSVIKDRNVATKRDYYNALALTVRDHLVSRWIRTQQHYYEKDPKRVYYFSLEFYMGRTLSNTMINLGIKTACDEALYQLGLDIEDLEDSEEDAGLGNGGLGRLAACFLDSMATLGIPACGYGLRYEYGIFKQVIQDGWQLEEPDNWLRFENLWEKARPEYMIPVNFYGKVVKKENGKSDWVDTNIVFALPYDTPVPGYHNNVVNTLRLWSAKAENHFHLKFFNDGDYLQAVLDRNISENITRVLYPTDSTSCGKELRLKQQYFLVAASLQDIIRRYKNSKFGDPKEVRCDFHYFPEKVAIQLNDTHPSIGIPELIRILVDIEELEMQEAWDICVKTYAYTNHTLLPEALERWDVSLLENLLPRHLEIIYEINQRFMDEVAQTYPGDYDRMRRMSIVEEPDGTHAKRINMAHLCIVASHTVNGVAALHSELLKSHTFRDFYEFYPEKFQNKTNGITPRRWLLLSNPALAEYITEKIGDGWVSKLDELKKLKEYVNDDRTLTEIMKIKNENKQRVAEWLSQEYGVKINSSSMFDIHVKRIHEYKRQLLNIMHVITLYNRIKANPSIKFSPRTVMFGGKAAPGYHMAKQIIKLINAVGSTVNNDPIVGDRLKVVFLENYRVSMAEKIIPSADLSEQISTAGTEASGTGNMKFMLNGALTIGTLDGANVEMAEEMGMENMFIFGLTVKEVEALERKGYNSMDYINGNKDLKLIIEQIENGYFTPEEPTLLKDISNSLKYNDRFLVCADYESFIKCQDQVSEVYQDKERWARMSLCNIASSGKFSTDRTINEYANDIWGIKEGIKDLPNPSEKRV</sequence>
<dbReference type="PANTHER" id="PTHR11468">
    <property type="entry name" value="GLYCOGEN PHOSPHORYLASE"/>
    <property type="match status" value="1"/>
</dbReference>
<protein>
    <recommendedName>
        <fullName evidence="9">Alpha-1,4 glucan phosphorylase</fullName>
        <ecNumber evidence="9">2.4.1.1</ecNumber>
    </recommendedName>
</protein>
<keyword evidence="7 9" id="KW-0119">Carbohydrate metabolism</keyword>
<proteinExistence type="inferred from homology"/>
<dbReference type="InterPro" id="IPR011833">
    <property type="entry name" value="Glycg_phsphrylas"/>
</dbReference>
<dbReference type="WBParaSite" id="PTRK_0000945300.1">
    <property type="protein sequence ID" value="PTRK_0000945300.1"/>
    <property type="gene ID" value="PTRK_0000945300"/>
</dbReference>